<keyword evidence="1" id="KW-0732">Signal</keyword>
<protein>
    <submittedName>
        <fullName evidence="2">Uncharacterized protein</fullName>
    </submittedName>
</protein>
<evidence type="ECO:0000313" key="3">
    <source>
        <dbReference type="Proteomes" id="UP000254701"/>
    </source>
</evidence>
<evidence type="ECO:0000256" key="1">
    <source>
        <dbReference type="SAM" id="SignalP"/>
    </source>
</evidence>
<accession>A0A380WL34</accession>
<dbReference type="OrthoDB" id="996425at2"/>
<evidence type="ECO:0000313" key="2">
    <source>
        <dbReference type="EMBL" id="SUU89641.1"/>
    </source>
</evidence>
<dbReference type="RefSeq" id="WP_131922293.1">
    <property type="nucleotide sequence ID" value="NZ_BAAAVY010000002.1"/>
</dbReference>
<organism evidence="2 3">
    <name type="scientific">Aminobacter aminovorans</name>
    <name type="common">Chelatobacter heintzii</name>
    <dbReference type="NCBI Taxonomy" id="83263"/>
    <lineage>
        <taxon>Bacteria</taxon>
        <taxon>Pseudomonadati</taxon>
        <taxon>Pseudomonadota</taxon>
        <taxon>Alphaproteobacteria</taxon>
        <taxon>Hyphomicrobiales</taxon>
        <taxon>Phyllobacteriaceae</taxon>
        <taxon>Aminobacter</taxon>
    </lineage>
</organism>
<feature type="signal peptide" evidence="1">
    <location>
        <begin position="1"/>
        <end position="24"/>
    </location>
</feature>
<feature type="chain" id="PRO_5016590860" evidence="1">
    <location>
        <begin position="25"/>
        <end position="156"/>
    </location>
</feature>
<gene>
    <name evidence="2" type="ORF">NCTC10684_02882</name>
</gene>
<reference evidence="2 3" key="1">
    <citation type="submission" date="2018-06" db="EMBL/GenBank/DDBJ databases">
        <authorList>
            <consortium name="Pathogen Informatics"/>
            <person name="Doyle S."/>
        </authorList>
    </citation>
    <scope>NUCLEOTIDE SEQUENCE [LARGE SCALE GENOMIC DNA]</scope>
    <source>
        <strain evidence="2 3">NCTC10684</strain>
    </source>
</reference>
<dbReference type="Proteomes" id="UP000254701">
    <property type="component" value="Unassembled WGS sequence"/>
</dbReference>
<sequence>MAYRFARTFSAMVLAMVLAAPALAKPFIYTNARFGTSVTFPHEIFVSKAEPPENGDGMTFLASDGASLAIYGSNNALEQTPRQLADMSSEGVEVTYRKLGKDWIVLSGHDGNDIFYHRLEFGRGGVIHAFLLKYPVSSKAKYDPLVSAIAESLNGP</sequence>
<proteinExistence type="predicted"/>
<dbReference type="EMBL" id="UFSM01000001">
    <property type="protein sequence ID" value="SUU89641.1"/>
    <property type="molecule type" value="Genomic_DNA"/>
</dbReference>
<dbReference type="AlphaFoldDB" id="A0A380WL34"/>
<name>A0A380WL34_AMIAI</name>